<gene>
    <name evidence="1" type="primary">mltG</name>
    <name evidence="2" type="ORF">DFP99_1269</name>
</gene>
<dbReference type="GO" id="GO:0071555">
    <property type="term" value="P:cell wall organization"/>
    <property type="evidence" value="ECO:0007669"/>
    <property type="project" value="UniProtKB-KW"/>
</dbReference>
<dbReference type="InterPro" id="IPR003770">
    <property type="entry name" value="MLTG-like"/>
</dbReference>
<dbReference type="EC" id="4.2.2.29" evidence="1"/>
<comment type="caution">
    <text evidence="2">The sequence shown here is derived from an EMBL/GenBank/DDBJ whole genome shotgun (WGS) entry which is preliminary data.</text>
</comment>
<feature type="transmembrane region" description="Helical" evidence="1">
    <location>
        <begin position="20"/>
        <end position="37"/>
    </location>
</feature>
<dbReference type="HAMAP" id="MF_02065">
    <property type="entry name" value="MltG"/>
    <property type="match status" value="1"/>
</dbReference>
<dbReference type="EMBL" id="QRAS01000003">
    <property type="protein sequence ID" value="RDL05314.1"/>
    <property type="molecule type" value="Genomic_DNA"/>
</dbReference>
<dbReference type="Gene3D" id="3.30.1490.480">
    <property type="entry name" value="Endolytic murein transglycosylase"/>
    <property type="match status" value="1"/>
</dbReference>
<feature type="site" description="Important for catalytic activity" evidence="1">
    <location>
        <position position="258"/>
    </location>
</feature>
<keyword evidence="1" id="KW-0812">Transmembrane</keyword>
<keyword evidence="1" id="KW-0961">Cell wall biogenesis/degradation</keyword>
<comment type="catalytic activity">
    <reaction evidence="1">
        <text>a peptidoglycan chain = a peptidoglycan chain with N-acetyl-1,6-anhydromuramyl-[peptide] at the reducing end + a peptidoglycan chain with N-acetylglucosamine at the non-reducing end.</text>
        <dbReference type="EC" id="4.2.2.29"/>
    </reaction>
</comment>
<reference evidence="2 3" key="1">
    <citation type="submission" date="2018-07" db="EMBL/GenBank/DDBJ databases">
        <title>Genomic Encyclopedia of Type Strains, Phase III (KMG-III): the genomes of soil and plant-associated and newly described type strains.</title>
        <authorList>
            <person name="Whitman W."/>
        </authorList>
    </citation>
    <scope>NUCLEOTIDE SEQUENCE [LARGE SCALE GENOMIC DNA]</scope>
    <source>
        <strain evidence="2 3">CECT 7031</strain>
    </source>
</reference>
<comment type="similarity">
    <text evidence="1">Belongs to the transglycosylase MltG family.</text>
</comment>
<evidence type="ECO:0000256" key="1">
    <source>
        <dbReference type="HAMAP-Rule" id="MF_02065"/>
    </source>
</evidence>
<proteinExistence type="inferred from homology"/>
<dbReference type="CDD" id="cd08010">
    <property type="entry name" value="MltG_like"/>
    <property type="match status" value="1"/>
</dbReference>
<dbReference type="PANTHER" id="PTHR30518">
    <property type="entry name" value="ENDOLYTIC MUREIN TRANSGLYCOSYLASE"/>
    <property type="match status" value="1"/>
</dbReference>
<evidence type="ECO:0000313" key="3">
    <source>
        <dbReference type="Proteomes" id="UP000254912"/>
    </source>
</evidence>
<dbReference type="GO" id="GO:0005886">
    <property type="term" value="C:plasma membrane"/>
    <property type="evidence" value="ECO:0007669"/>
    <property type="project" value="UniProtKB-SubCell"/>
</dbReference>
<dbReference type="GeneID" id="94546526"/>
<comment type="function">
    <text evidence="1">Functions as a peptidoglycan terminase that cleaves nascent peptidoglycan strands endolytically to terminate their elongation.</text>
</comment>
<organism evidence="2 3">
    <name type="scientific">Weissella soli</name>
    <dbReference type="NCBI Taxonomy" id="155866"/>
    <lineage>
        <taxon>Bacteria</taxon>
        <taxon>Bacillati</taxon>
        <taxon>Bacillota</taxon>
        <taxon>Bacilli</taxon>
        <taxon>Lactobacillales</taxon>
        <taxon>Lactobacillaceae</taxon>
        <taxon>Weissella</taxon>
    </lineage>
</organism>
<name>A0A288QXR0_9LACO</name>
<comment type="subcellular location">
    <subcellularLocation>
        <location evidence="1">Cell membrane</location>
        <topology evidence="1">Single-pass membrane protein</topology>
    </subcellularLocation>
</comment>
<dbReference type="Pfam" id="PF02618">
    <property type="entry name" value="YceG"/>
    <property type="match status" value="1"/>
</dbReference>
<keyword evidence="1" id="KW-1133">Transmembrane helix</keyword>
<dbReference type="GO" id="GO:0008932">
    <property type="term" value="F:lytic endotransglycosylase activity"/>
    <property type="evidence" value="ECO:0007669"/>
    <property type="project" value="UniProtKB-UniRule"/>
</dbReference>
<evidence type="ECO:0000313" key="2">
    <source>
        <dbReference type="EMBL" id="RDL05314.1"/>
    </source>
</evidence>
<keyword evidence="1" id="KW-0472">Membrane</keyword>
<dbReference type="AlphaFoldDB" id="A0A288QXR0"/>
<dbReference type="PANTHER" id="PTHR30518:SF2">
    <property type="entry name" value="ENDOLYTIC MUREIN TRANSGLYCOSYLASE"/>
    <property type="match status" value="1"/>
</dbReference>
<dbReference type="NCBIfam" id="TIGR00247">
    <property type="entry name" value="endolytic transglycosylase MltG"/>
    <property type="match status" value="1"/>
</dbReference>
<dbReference type="KEGG" id="wso:WSWS_01340"/>
<protein>
    <recommendedName>
        <fullName evidence="1">Endolytic murein transglycosylase</fullName>
        <ecNumber evidence="1">4.2.2.29</ecNumber>
    </recommendedName>
    <alternativeName>
        <fullName evidence="1">Peptidoglycan lytic transglycosylase</fullName>
    </alternativeName>
    <alternativeName>
        <fullName evidence="1">Peptidoglycan polymerization terminase</fullName>
    </alternativeName>
</protein>
<dbReference type="GO" id="GO:0009252">
    <property type="term" value="P:peptidoglycan biosynthetic process"/>
    <property type="evidence" value="ECO:0007669"/>
    <property type="project" value="UniProtKB-UniRule"/>
</dbReference>
<keyword evidence="3" id="KW-1185">Reference proteome</keyword>
<accession>A0A288QXR0</accession>
<sequence length="390" mass="42842">MEFEPRSARSQDTHKKRRIWPWIVVLIIVAILGFGGYKGYQLYTAHQAATDYTAVNPKSTKKKEIHIPAGATTTDIAQVLAKAGLVRSTTPVLNYLAVHGAENLKAGYFQLSKAMPIKTLIAKIEAGGTSYPLNNTHAVIVREGEMASDIADEVAAKTKFSKQDFLKALNDTTFLTFLNKTYPGFLDSAIASKKTRYKLEGYLYPATYDITSVKSVKDLIQIMVSTEYDNVQPLLSDIKKADMTTQEVLTLASIVEKEGVDAKNRAIIAGVFLNRLAINMPIQSDITVKYALNSDKVNLTNADVQVNSPYNLYKNSGLGPGPFNSPSLESIKAVLNPKDRDKDYLYFVANLKTGAIVYNHDYAKHQAAASSLESINNQVADEASSKKSSK</sequence>
<dbReference type="RefSeq" id="WP_114981423.1">
    <property type="nucleotide sequence ID" value="NZ_BJYO01000004.1"/>
</dbReference>
<dbReference type="Proteomes" id="UP000254912">
    <property type="component" value="Unassembled WGS sequence"/>
</dbReference>
<keyword evidence="1" id="KW-1003">Cell membrane</keyword>
<keyword evidence="1" id="KW-0456">Lyase</keyword>